<dbReference type="EMBL" id="JANJOU010000001">
    <property type="protein sequence ID" value="MCR0980538.1"/>
    <property type="molecule type" value="Genomic_DNA"/>
</dbReference>
<evidence type="ECO:0000313" key="1">
    <source>
        <dbReference type="EMBL" id="MCR0980538.1"/>
    </source>
</evidence>
<evidence type="ECO:0000313" key="2">
    <source>
        <dbReference type="Proteomes" id="UP001524642"/>
    </source>
</evidence>
<keyword evidence="2" id="KW-1185">Reference proteome</keyword>
<accession>A0ABT1WZJ0</accession>
<protein>
    <submittedName>
        <fullName evidence="1">Uncharacterized protein</fullName>
    </submittedName>
</protein>
<dbReference type="Proteomes" id="UP001524642">
    <property type="component" value="Unassembled WGS sequence"/>
</dbReference>
<name>A0ABT1WZJ0_9PROT</name>
<reference evidence="1 2" key="1">
    <citation type="submission" date="2022-06" db="EMBL/GenBank/DDBJ databases">
        <title>Roseomonas CN29.</title>
        <authorList>
            <person name="Cheng Y."/>
            <person name="He X."/>
        </authorList>
    </citation>
    <scope>NUCLEOTIDE SEQUENCE [LARGE SCALE GENOMIC DNA]</scope>
    <source>
        <strain evidence="1 2">CN29</strain>
    </source>
</reference>
<dbReference type="RefSeq" id="WP_257714224.1">
    <property type="nucleotide sequence ID" value="NZ_JANJOU010000001.1"/>
</dbReference>
<organism evidence="1 2">
    <name type="scientific">Roseomonas populi</name>
    <dbReference type="NCBI Taxonomy" id="3121582"/>
    <lineage>
        <taxon>Bacteria</taxon>
        <taxon>Pseudomonadati</taxon>
        <taxon>Pseudomonadota</taxon>
        <taxon>Alphaproteobacteria</taxon>
        <taxon>Acetobacterales</taxon>
        <taxon>Roseomonadaceae</taxon>
        <taxon>Roseomonas</taxon>
    </lineage>
</organism>
<proteinExistence type="predicted"/>
<gene>
    <name evidence="1" type="ORF">NRP21_00565</name>
</gene>
<sequence length="65" mass="7193">MDEPRMVTVEVGGKEHAGEYRVEGDLVTVRSEDYAAEESGHAGEGDPHDVAKLLLTEIVRRKEDL</sequence>
<comment type="caution">
    <text evidence="1">The sequence shown here is derived from an EMBL/GenBank/DDBJ whole genome shotgun (WGS) entry which is preliminary data.</text>
</comment>